<proteinExistence type="predicted"/>
<dbReference type="PANTHER" id="PTHR48228">
    <property type="entry name" value="SUCCINYL-COA--D-CITRAMALATE COA-TRANSFERASE"/>
    <property type="match status" value="1"/>
</dbReference>
<dbReference type="SUPFAM" id="SSF89796">
    <property type="entry name" value="CoA-transferase family III (CaiB/BaiF)"/>
    <property type="match status" value="1"/>
</dbReference>
<organism evidence="2 3">
    <name type="scientific">Chelatococcus caeni</name>
    <dbReference type="NCBI Taxonomy" id="1348468"/>
    <lineage>
        <taxon>Bacteria</taxon>
        <taxon>Pseudomonadati</taxon>
        <taxon>Pseudomonadota</taxon>
        <taxon>Alphaproteobacteria</taxon>
        <taxon>Hyphomicrobiales</taxon>
        <taxon>Chelatococcaceae</taxon>
        <taxon>Chelatococcus</taxon>
    </lineage>
</organism>
<dbReference type="Gene3D" id="3.40.50.10540">
    <property type="entry name" value="Crotonobetainyl-coa:carnitine coa-transferase, domain 1"/>
    <property type="match status" value="1"/>
</dbReference>
<dbReference type="EMBL" id="JACIEN010000001">
    <property type="protein sequence ID" value="MBB4016086.1"/>
    <property type="molecule type" value="Genomic_DNA"/>
</dbReference>
<sequence length="369" mass="39314">MAHLPLEGLVVLDFSTLLPGPLATLMLAEAGAEVIKVEKPQGDDMRHFPPRLGETSAPFAVLNAGKRSIALDLKDPDQRAALRPLVERADILVEQFRPGVMAKLGLGYEALKVINPRLVYCSITGFGQEGPRAQEAGHDLNYAAVAGLLSLSPGTTRSPTVPPMLAADIGGGSLPAVLNILLALRQRDLTGEGMHLDIAMSDAMFTFAWYGLAQGHATGRFPGAGENVLAGGSPRYGLYATRDGRFLAVGALEQKFWDTFCGALDLPEALRDDRRDPAATRAAIAERIAAQDADEWHRRLTPLDCCCTVVASLDEAVRDPHFTARGLMGATAATPDGSRIPLAAVPIDPQLRRARGEPRPVPALEPGSQ</sequence>
<keyword evidence="3" id="KW-1185">Reference proteome</keyword>
<dbReference type="InterPro" id="IPR023606">
    <property type="entry name" value="CoA-Trfase_III_dom_1_sf"/>
</dbReference>
<dbReference type="GO" id="GO:0016740">
    <property type="term" value="F:transferase activity"/>
    <property type="evidence" value="ECO:0007669"/>
    <property type="project" value="UniProtKB-KW"/>
</dbReference>
<dbReference type="RefSeq" id="WP_053193908.1">
    <property type="nucleotide sequence ID" value="NZ_JACIEN010000001.1"/>
</dbReference>
<name>A0A840BZA4_9HYPH</name>
<evidence type="ECO:0000256" key="1">
    <source>
        <dbReference type="SAM" id="MobiDB-lite"/>
    </source>
</evidence>
<evidence type="ECO:0000313" key="2">
    <source>
        <dbReference type="EMBL" id="MBB4016086.1"/>
    </source>
</evidence>
<dbReference type="InterPro" id="IPR044855">
    <property type="entry name" value="CoA-Trfase_III_dom3_sf"/>
</dbReference>
<dbReference type="InterPro" id="IPR003673">
    <property type="entry name" value="CoA-Trfase_fam_III"/>
</dbReference>
<keyword evidence="2" id="KW-0808">Transferase</keyword>
<comment type="caution">
    <text evidence="2">The sequence shown here is derived from an EMBL/GenBank/DDBJ whole genome shotgun (WGS) entry which is preliminary data.</text>
</comment>
<accession>A0A840BZA4</accession>
<protein>
    <submittedName>
        <fullName evidence="2">Crotonobetainyl-CoA:carnitine CoA-transferase CaiB-like acyl-CoA transferase</fullName>
    </submittedName>
</protein>
<dbReference type="Proteomes" id="UP000577362">
    <property type="component" value="Unassembled WGS sequence"/>
</dbReference>
<dbReference type="Gene3D" id="3.30.1540.10">
    <property type="entry name" value="formyl-coa transferase, domain 3"/>
    <property type="match status" value="1"/>
</dbReference>
<feature type="region of interest" description="Disordered" evidence="1">
    <location>
        <begin position="348"/>
        <end position="369"/>
    </location>
</feature>
<dbReference type="Pfam" id="PF02515">
    <property type="entry name" value="CoA_transf_3"/>
    <property type="match status" value="1"/>
</dbReference>
<evidence type="ECO:0000313" key="3">
    <source>
        <dbReference type="Proteomes" id="UP000577362"/>
    </source>
</evidence>
<dbReference type="AlphaFoldDB" id="A0A840BZA4"/>
<reference evidence="2 3" key="1">
    <citation type="submission" date="2020-08" db="EMBL/GenBank/DDBJ databases">
        <title>Genomic Encyclopedia of Type Strains, Phase IV (KMG-IV): sequencing the most valuable type-strain genomes for metagenomic binning, comparative biology and taxonomic classification.</title>
        <authorList>
            <person name="Goeker M."/>
        </authorList>
    </citation>
    <scope>NUCLEOTIDE SEQUENCE [LARGE SCALE GENOMIC DNA]</scope>
    <source>
        <strain evidence="2 3">DSM 103737</strain>
    </source>
</reference>
<dbReference type="PANTHER" id="PTHR48228:SF5">
    <property type="entry name" value="ALPHA-METHYLACYL-COA RACEMASE"/>
    <property type="match status" value="1"/>
</dbReference>
<gene>
    <name evidence="2" type="ORF">GGR16_001092</name>
</gene>
<dbReference type="InterPro" id="IPR050509">
    <property type="entry name" value="CoA-transferase_III"/>
</dbReference>